<accession>A0ABS8WPJ6</accession>
<proteinExistence type="predicted"/>
<organism evidence="1 2">
    <name type="scientific">Datura stramonium</name>
    <name type="common">Jimsonweed</name>
    <name type="synonym">Common thornapple</name>
    <dbReference type="NCBI Taxonomy" id="4076"/>
    <lineage>
        <taxon>Eukaryota</taxon>
        <taxon>Viridiplantae</taxon>
        <taxon>Streptophyta</taxon>
        <taxon>Embryophyta</taxon>
        <taxon>Tracheophyta</taxon>
        <taxon>Spermatophyta</taxon>
        <taxon>Magnoliopsida</taxon>
        <taxon>eudicotyledons</taxon>
        <taxon>Gunneridae</taxon>
        <taxon>Pentapetalae</taxon>
        <taxon>asterids</taxon>
        <taxon>lamiids</taxon>
        <taxon>Solanales</taxon>
        <taxon>Solanaceae</taxon>
        <taxon>Solanoideae</taxon>
        <taxon>Datureae</taxon>
        <taxon>Datura</taxon>
    </lineage>
</organism>
<evidence type="ECO:0000313" key="1">
    <source>
        <dbReference type="EMBL" id="MCE3051415.1"/>
    </source>
</evidence>
<name>A0ABS8WPJ6_DATST</name>
<keyword evidence="2" id="KW-1185">Reference proteome</keyword>
<dbReference type="EMBL" id="JACEIK010008524">
    <property type="protein sequence ID" value="MCE3051415.1"/>
    <property type="molecule type" value="Genomic_DNA"/>
</dbReference>
<comment type="caution">
    <text evidence="1">The sequence shown here is derived from an EMBL/GenBank/DDBJ whole genome shotgun (WGS) entry which is preliminary data.</text>
</comment>
<dbReference type="Proteomes" id="UP000823775">
    <property type="component" value="Unassembled WGS sequence"/>
</dbReference>
<reference evidence="1 2" key="1">
    <citation type="journal article" date="2021" name="BMC Genomics">
        <title>Datura genome reveals duplications of psychoactive alkaloid biosynthetic genes and high mutation rate following tissue culture.</title>
        <authorList>
            <person name="Rajewski A."/>
            <person name="Carter-House D."/>
            <person name="Stajich J."/>
            <person name="Litt A."/>
        </authorList>
    </citation>
    <scope>NUCLEOTIDE SEQUENCE [LARGE SCALE GENOMIC DNA]</scope>
    <source>
        <strain evidence="1">AR-01</strain>
    </source>
</reference>
<sequence length="56" mass="6278">SSPEFPPCSSNPYMELLLKTFAVRPRSRLSIRVQPTEEAASGNIKSAQRFLLSKLQ</sequence>
<evidence type="ECO:0000313" key="2">
    <source>
        <dbReference type="Proteomes" id="UP000823775"/>
    </source>
</evidence>
<gene>
    <name evidence="1" type="ORF">HAX54_049771</name>
</gene>
<protein>
    <submittedName>
        <fullName evidence="1">Uncharacterized protein</fullName>
    </submittedName>
</protein>
<feature type="non-terminal residue" evidence="1">
    <location>
        <position position="1"/>
    </location>
</feature>